<feature type="repeat" description="ANK" evidence="3">
    <location>
        <begin position="365"/>
        <end position="397"/>
    </location>
</feature>
<keyword evidence="1" id="KW-0677">Repeat</keyword>
<dbReference type="PANTHER" id="PTHR24123">
    <property type="entry name" value="ANKYRIN REPEAT-CONTAINING"/>
    <property type="match status" value="1"/>
</dbReference>
<keyword evidence="2 3" id="KW-0040">ANK repeat</keyword>
<protein>
    <submittedName>
        <fullName evidence="6">Ankyrin repeat domain-containing protein</fullName>
    </submittedName>
</protein>
<feature type="repeat" description="ANK" evidence="3">
    <location>
        <begin position="264"/>
        <end position="296"/>
    </location>
</feature>
<dbReference type="Pfam" id="PF00023">
    <property type="entry name" value="Ank"/>
    <property type="match status" value="1"/>
</dbReference>
<comment type="caution">
    <text evidence="6">The sequence shown here is derived from an EMBL/GenBank/DDBJ whole genome shotgun (WGS) entry which is preliminary data.</text>
</comment>
<feature type="repeat" description="ANK" evidence="3">
    <location>
        <begin position="93"/>
        <end position="125"/>
    </location>
</feature>
<name>A0A8J7AMH9_9CYAN</name>
<organism evidence="6 7">
    <name type="scientific">Lusitaniella coriacea LEGE 07157</name>
    <dbReference type="NCBI Taxonomy" id="945747"/>
    <lineage>
        <taxon>Bacteria</taxon>
        <taxon>Bacillati</taxon>
        <taxon>Cyanobacteriota</taxon>
        <taxon>Cyanophyceae</taxon>
        <taxon>Spirulinales</taxon>
        <taxon>Lusitaniellaceae</taxon>
        <taxon>Lusitaniella</taxon>
    </lineage>
</organism>
<evidence type="ECO:0000259" key="5">
    <source>
        <dbReference type="Pfam" id="PF14062"/>
    </source>
</evidence>
<proteinExistence type="predicted"/>
<dbReference type="Pfam" id="PF14062">
    <property type="entry name" value="DUF4253"/>
    <property type="match status" value="1"/>
</dbReference>
<dbReference type="RefSeq" id="WP_194027667.1">
    <property type="nucleotide sequence ID" value="NZ_JADEWZ010000002.1"/>
</dbReference>
<feature type="compositionally biased region" description="Acidic residues" evidence="4">
    <location>
        <begin position="590"/>
        <end position="602"/>
    </location>
</feature>
<reference evidence="6" key="1">
    <citation type="submission" date="2020-10" db="EMBL/GenBank/DDBJ databases">
        <authorList>
            <person name="Castelo-Branco R."/>
            <person name="Eusebio N."/>
            <person name="Adriana R."/>
            <person name="Vieira A."/>
            <person name="Brugerolle De Fraissinette N."/>
            <person name="Rezende De Castro R."/>
            <person name="Schneider M.P."/>
            <person name="Vasconcelos V."/>
            <person name="Leao P.N."/>
        </authorList>
    </citation>
    <scope>NUCLEOTIDE SEQUENCE</scope>
    <source>
        <strain evidence="6">LEGE 07157</strain>
    </source>
</reference>
<dbReference type="PROSITE" id="PS50088">
    <property type="entry name" value="ANK_REPEAT"/>
    <property type="match status" value="8"/>
</dbReference>
<dbReference type="PROSITE" id="PS50297">
    <property type="entry name" value="ANK_REP_REGION"/>
    <property type="match status" value="7"/>
</dbReference>
<keyword evidence="7" id="KW-1185">Reference proteome</keyword>
<dbReference type="SUPFAM" id="SSF48403">
    <property type="entry name" value="Ankyrin repeat"/>
    <property type="match status" value="2"/>
</dbReference>
<dbReference type="PANTHER" id="PTHR24123:SF33">
    <property type="entry name" value="PROTEIN HOS4"/>
    <property type="match status" value="1"/>
</dbReference>
<dbReference type="AlphaFoldDB" id="A0A8J7AMH9"/>
<evidence type="ECO:0000256" key="4">
    <source>
        <dbReference type="SAM" id="MobiDB-lite"/>
    </source>
</evidence>
<dbReference type="InterPro" id="IPR002110">
    <property type="entry name" value="Ankyrin_rpt"/>
</dbReference>
<feature type="domain" description="DUF4253" evidence="5">
    <location>
        <begin position="692"/>
        <end position="794"/>
    </location>
</feature>
<feature type="repeat" description="ANK" evidence="3">
    <location>
        <begin position="458"/>
        <end position="490"/>
    </location>
</feature>
<evidence type="ECO:0000313" key="7">
    <source>
        <dbReference type="Proteomes" id="UP000654482"/>
    </source>
</evidence>
<dbReference type="Gene3D" id="1.25.40.20">
    <property type="entry name" value="Ankyrin repeat-containing domain"/>
    <property type="match status" value="5"/>
</dbReference>
<evidence type="ECO:0000256" key="3">
    <source>
        <dbReference type="PROSITE-ProRule" id="PRU00023"/>
    </source>
</evidence>
<evidence type="ECO:0000256" key="2">
    <source>
        <dbReference type="ARBA" id="ARBA00023043"/>
    </source>
</evidence>
<evidence type="ECO:0000256" key="1">
    <source>
        <dbReference type="ARBA" id="ARBA00022737"/>
    </source>
</evidence>
<dbReference type="InterPro" id="IPR051165">
    <property type="entry name" value="Multifunctional_ANK_Repeat"/>
</dbReference>
<feature type="repeat" description="ANK" evidence="3">
    <location>
        <begin position="491"/>
        <end position="523"/>
    </location>
</feature>
<gene>
    <name evidence="6" type="ORF">IQ249_01565</name>
</gene>
<dbReference type="InterPro" id="IPR036770">
    <property type="entry name" value="Ankyrin_rpt-contain_sf"/>
</dbReference>
<feature type="repeat" description="ANK" evidence="3">
    <location>
        <begin position="160"/>
        <end position="192"/>
    </location>
</feature>
<feature type="repeat" description="ANK" evidence="3">
    <location>
        <begin position="425"/>
        <end position="457"/>
    </location>
</feature>
<feature type="region of interest" description="Disordered" evidence="4">
    <location>
        <begin position="586"/>
        <end position="615"/>
    </location>
</feature>
<dbReference type="PRINTS" id="PR01415">
    <property type="entry name" value="ANKYRIN"/>
</dbReference>
<sequence length="794" mass="86865">MDEQLFAAIESRNLERVQELLAAGANPNAKKGDETAYELAKYNADEIKCALIEAGANDPELKHSLVWAVGTNRIETVRTLIEKGADVNMASIGAGSPLKFAASQGNCEIVDLLIAAGADANDGNMSGTPLSQAIEREHFEVALKLIAAGAAPTYTTKFGGSVPPIGMAAARGSAEVVRALIEAGAEVNAEVRHITINRTLIQKQAGAALQSVFELLETTGKAMDKLDKEETTPSEIDKTVESVDLAANRAQLSGSQMAQPENAVDTYPVILAARCGHSDTLQVLLEAGADPYQKDGEGLAACDWAIRNEYPHILEVLRRFDADTPKVSPEEYLLDAAEQGDVSAVEEWLEKGAAVDTRDVRRQTRHYTPLMLAAAQGYPEVARVLLDAGADANVRDRVDSNQKQPNGMILDHCSYDTLREMGFVLGLTPLMLAAMQGHVSVVELLIARQTDVNARDCLDKDALCLACSNGHLDVVRALVNAGVSINQQDSQGDTPLLLALSHQHIPLATFLVESGADVNAKNEEKRTPLMAAIHEEEYLEIIQTLVERGADVNAVSEDGDTAMTLADLFEHHRIVKFLVKQGAEKQCWDERDDDDENEDEEDRWGSEIPQPDFSQAAQNPEYQKAVADLGEICGSRPVAMYDDIPGWFQVHVNSARREGIKTEELQQQFLERGCFIYEPDNYFDSEGPKKLNILPTTDKYDAIALHQTNGCNEGVGPGYIVEWLQELEAQQPFVLTLVAHDTLNGRFLTPIQDPEGLAKQMYNLCSDLVDQGCGSVERLADSLREGDRLYFWWD</sequence>
<evidence type="ECO:0000313" key="6">
    <source>
        <dbReference type="EMBL" id="MBE9114573.1"/>
    </source>
</evidence>
<feature type="repeat" description="ANK" evidence="3">
    <location>
        <begin position="524"/>
        <end position="557"/>
    </location>
</feature>
<dbReference type="Pfam" id="PF12796">
    <property type="entry name" value="Ank_2"/>
    <property type="match status" value="4"/>
</dbReference>
<dbReference type="SMART" id="SM00248">
    <property type="entry name" value="ANK"/>
    <property type="match status" value="13"/>
</dbReference>
<dbReference type="InterPro" id="IPR025349">
    <property type="entry name" value="DUF4253"/>
</dbReference>
<dbReference type="Proteomes" id="UP000654482">
    <property type="component" value="Unassembled WGS sequence"/>
</dbReference>
<dbReference type="Pfam" id="PF13637">
    <property type="entry name" value="Ank_4"/>
    <property type="match status" value="1"/>
</dbReference>
<accession>A0A8J7AMH9</accession>
<dbReference type="EMBL" id="JADEWZ010000002">
    <property type="protein sequence ID" value="MBE9114573.1"/>
    <property type="molecule type" value="Genomic_DNA"/>
</dbReference>